<evidence type="ECO:0000313" key="2">
    <source>
        <dbReference type="Proteomes" id="UP000297245"/>
    </source>
</evidence>
<evidence type="ECO:0000313" key="1">
    <source>
        <dbReference type="EMBL" id="THV00170.1"/>
    </source>
</evidence>
<dbReference type="EMBL" id="ML179108">
    <property type="protein sequence ID" value="THV00170.1"/>
    <property type="molecule type" value="Genomic_DNA"/>
</dbReference>
<protein>
    <submittedName>
        <fullName evidence="1">Uncharacterized protein</fullName>
    </submittedName>
</protein>
<keyword evidence="2" id="KW-1185">Reference proteome</keyword>
<name>A0A4S8MCJ0_DENBC</name>
<organism evidence="1 2">
    <name type="scientific">Dendrothele bispora (strain CBS 962.96)</name>
    <dbReference type="NCBI Taxonomy" id="1314807"/>
    <lineage>
        <taxon>Eukaryota</taxon>
        <taxon>Fungi</taxon>
        <taxon>Dikarya</taxon>
        <taxon>Basidiomycota</taxon>
        <taxon>Agaricomycotina</taxon>
        <taxon>Agaricomycetes</taxon>
        <taxon>Agaricomycetidae</taxon>
        <taxon>Agaricales</taxon>
        <taxon>Agaricales incertae sedis</taxon>
        <taxon>Dendrothele</taxon>
    </lineage>
</organism>
<dbReference type="Proteomes" id="UP000297245">
    <property type="component" value="Unassembled WGS sequence"/>
</dbReference>
<accession>A0A4S8MCJ0</accession>
<sequence length="367" mass="41142">MSQYSRVDTRSFEKLVRKCQTLEALRLIGLEFGSETEFMDVFRALTDQRPKRFRFLDIWHCSISEVSGMPRDGNNTVPEKIHCEKITAHPLSPAPFLELRILKCHYSTSFYPIFYLQSSTSEPMLHISSLKELVLLPEKPDDLRILEPCRNSLVKLTKFQFNPTPTFLAALATHLSSLTCLRNLKLQHLGILTNDEYLEALAGFMNVAASALLDSSESDSDSNDNGLCLTFEIESPPKNDVEIQAYRQMARILDRELSGLVGTYGVGPGPRIVPSSSVLEPGSLSDSSQTVRPSLGQANHSICRHRRLKHIRITICRNIVPPVLGEAAYDRYIGIVEASFPRLREVGCESSRGPGVLVTFESVDWES</sequence>
<dbReference type="AlphaFoldDB" id="A0A4S8MCJ0"/>
<proteinExistence type="predicted"/>
<gene>
    <name evidence="1" type="ORF">K435DRAFT_855012</name>
</gene>
<reference evidence="1 2" key="1">
    <citation type="journal article" date="2019" name="Nat. Ecol. Evol.">
        <title>Megaphylogeny resolves global patterns of mushroom evolution.</title>
        <authorList>
            <person name="Varga T."/>
            <person name="Krizsan K."/>
            <person name="Foldi C."/>
            <person name="Dima B."/>
            <person name="Sanchez-Garcia M."/>
            <person name="Sanchez-Ramirez S."/>
            <person name="Szollosi G.J."/>
            <person name="Szarkandi J.G."/>
            <person name="Papp V."/>
            <person name="Albert L."/>
            <person name="Andreopoulos W."/>
            <person name="Angelini C."/>
            <person name="Antonin V."/>
            <person name="Barry K.W."/>
            <person name="Bougher N.L."/>
            <person name="Buchanan P."/>
            <person name="Buyck B."/>
            <person name="Bense V."/>
            <person name="Catcheside P."/>
            <person name="Chovatia M."/>
            <person name="Cooper J."/>
            <person name="Damon W."/>
            <person name="Desjardin D."/>
            <person name="Finy P."/>
            <person name="Geml J."/>
            <person name="Haridas S."/>
            <person name="Hughes K."/>
            <person name="Justo A."/>
            <person name="Karasinski D."/>
            <person name="Kautmanova I."/>
            <person name="Kiss B."/>
            <person name="Kocsube S."/>
            <person name="Kotiranta H."/>
            <person name="LaButti K.M."/>
            <person name="Lechner B.E."/>
            <person name="Liimatainen K."/>
            <person name="Lipzen A."/>
            <person name="Lukacs Z."/>
            <person name="Mihaltcheva S."/>
            <person name="Morgado L.N."/>
            <person name="Niskanen T."/>
            <person name="Noordeloos M.E."/>
            <person name="Ohm R.A."/>
            <person name="Ortiz-Santana B."/>
            <person name="Ovrebo C."/>
            <person name="Racz N."/>
            <person name="Riley R."/>
            <person name="Savchenko A."/>
            <person name="Shiryaev A."/>
            <person name="Soop K."/>
            <person name="Spirin V."/>
            <person name="Szebenyi C."/>
            <person name="Tomsovsky M."/>
            <person name="Tulloss R.E."/>
            <person name="Uehling J."/>
            <person name="Grigoriev I.V."/>
            <person name="Vagvolgyi C."/>
            <person name="Papp T."/>
            <person name="Martin F.M."/>
            <person name="Miettinen O."/>
            <person name="Hibbett D.S."/>
            <person name="Nagy L.G."/>
        </authorList>
    </citation>
    <scope>NUCLEOTIDE SEQUENCE [LARGE SCALE GENOMIC DNA]</scope>
    <source>
        <strain evidence="1 2">CBS 962.96</strain>
    </source>
</reference>